<sequence length="248" mass="28288">MVTVASFRFSLPVEGKLWQTAFDSSTGLLWMEFRDEELQRLFFRSVELSSGALGDRIEFAETDWWTSLLRVSGGYLLLEQYTDPQNPTEKSLLVYDAANHGLVNRYEDFQFVKQEGNVVYGQSLKNQGETKSFTLEIVDVPKVNEDLDEPVYYAPGSDSHSLVFDFLSKESSPVGCEYFEINNYIIISYYERSDSKFDRMLLVLKSGEEILHDRIDSKMSGFAAGGFFIFDGLLVYVKNGNEINGIEL</sequence>
<comment type="caution">
    <text evidence="1">The sequence shown here is derived from an EMBL/GenBank/DDBJ whole genome shotgun (WGS) entry which is preliminary data.</text>
</comment>
<dbReference type="Pfam" id="PF16248">
    <property type="entry name" value="DUF4905"/>
    <property type="match status" value="1"/>
</dbReference>
<dbReference type="Proteomes" id="UP000256779">
    <property type="component" value="Unassembled WGS sequence"/>
</dbReference>
<dbReference type="EMBL" id="QREG01000012">
    <property type="protein sequence ID" value="RED97499.1"/>
    <property type="molecule type" value="Genomic_DNA"/>
</dbReference>
<gene>
    <name evidence="1" type="ORF">C7460_112109</name>
</gene>
<proteinExistence type="predicted"/>
<name>A0A3D9L1M9_MARFU</name>
<dbReference type="InterPro" id="IPR032595">
    <property type="entry name" value="DUF4905"/>
</dbReference>
<keyword evidence="2" id="KW-1185">Reference proteome</keyword>
<dbReference type="AlphaFoldDB" id="A0A3D9L1M9"/>
<evidence type="ECO:0000313" key="2">
    <source>
        <dbReference type="Proteomes" id="UP000256779"/>
    </source>
</evidence>
<reference evidence="1 2" key="1">
    <citation type="submission" date="2018-07" db="EMBL/GenBank/DDBJ databases">
        <title>Genomic Encyclopedia of Type Strains, Phase IV (KMG-IV): sequencing the most valuable type-strain genomes for metagenomic binning, comparative biology and taxonomic classification.</title>
        <authorList>
            <person name="Goeker M."/>
        </authorList>
    </citation>
    <scope>NUCLEOTIDE SEQUENCE [LARGE SCALE GENOMIC DNA]</scope>
    <source>
        <strain evidence="1 2">DSM 4134</strain>
    </source>
</reference>
<organism evidence="1 2">
    <name type="scientific">Marinoscillum furvescens DSM 4134</name>
    <dbReference type="NCBI Taxonomy" id="1122208"/>
    <lineage>
        <taxon>Bacteria</taxon>
        <taxon>Pseudomonadati</taxon>
        <taxon>Bacteroidota</taxon>
        <taxon>Cytophagia</taxon>
        <taxon>Cytophagales</taxon>
        <taxon>Reichenbachiellaceae</taxon>
        <taxon>Marinoscillum</taxon>
    </lineage>
</organism>
<protein>
    <submittedName>
        <fullName evidence="1">Uncharacterized protein DUF4905</fullName>
    </submittedName>
</protein>
<accession>A0A3D9L1M9</accession>
<evidence type="ECO:0000313" key="1">
    <source>
        <dbReference type="EMBL" id="RED97499.1"/>
    </source>
</evidence>